<comment type="caution">
    <text evidence="2">The sequence shown here is derived from an EMBL/GenBank/DDBJ whole genome shotgun (WGS) entry which is preliminary data.</text>
</comment>
<sequence>MRRLGDALRDGTPIPDGCPTYDEVVLWYVDLTVMIQDRISRIDWSPLLGPETPEITSRVKTIGTLQDKLRRTPEAPLQTIRDIAGVRFEAMMSTSVQDAVVQAICGLFEDDATAVVKDMRRDDHFGYRAVHIELRFHTIAWRAEIQVRTALQGQWANMYEITADILGREIRYASPEEGTVAYGVVTAMRGISTETIAVAEERFDAVIMQEILVEDLARLGNSARLQMEQHKLEQLRGEAEPLTLSLTSQLERITSLLQDIRKPGS</sequence>
<dbReference type="SMART" id="SM00954">
    <property type="entry name" value="RelA_SpoT"/>
    <property type="match status" value="1"/>
</dbReference>
<dbReference type="InterPro" id="IPR043519">
    <property type="entry name" value="NT_sf"/>
</dbReference>
<organism evidence="2 3">
    <name type="scientific">Microbacterium kyungheense</name>
    <dbReference type="NCBI Taxonomy" id="1263636"/>
    <lineage>
        <taxon>Bacteria</taxon>
        <taxon>Bacillati</taxon>
        <taxon>Actinomycetota</taxon>
        <taxon>Actinomycetes</taxon>
        <taxon>Micrococcales</taxon>
        <taxon>Microbacteriaceae</taxon>
        <taxon>Microbacterium</taxon>
    </lineage>
</organism>
<evidence type="ECO:0000259" key="1">
    <source>
        <dbReference type="SMART" id="SM00954"/>
    </source>
</evidence>
<dbReference type="Proteomes" id="UP000320235">
    <property type="component" value="Unassembled WGS sequence"/>
</dbReference>
<reference evidence="2 3" key="1">
    <citation type="submission" date="2019-06" db="EMBL/GenBank/DDBJ databases">
        <title>Sequencing the genomes of 1000 actinobacteria strains.</title>
        <authorList>
            <person name="Klenk H.-P."/>
        </authorList>
    </citation>
    <scope>NUCLEOTIDE SEQUENCE [LARGE SCALE GENOMIC DNA]</scope>
    <source>
        <strain evidence="2 3">DSM 105492</strain>
    </source>
</reference>
<proteinExistence type="predicted"/>
<dbReference type="GO" id="GO:0016740">
    <property type="term" value="F:transferase activity"/>
    <property type="evidence" value="ECO:0007669"/>
    <property type="project" value="UniProtKB-KW"/>
</dbReference>
<protein>
    <submittedName>
        <fullName evidence="2">PpGpp synthetase/RelA/SpoT-type nucleotidyltransferase</fullName>
    </submittedName>
</protein>
<evidence type="ECO:0000313" key="3">
    <source>
        <dbReference type="Proteomes" id="UP000320235"/>
    </source>
</evidence>
<dbReference type="SUPFAM" id="SSF81301">
    <property type="entry name" value="Nucleotidyltransferase"/>
    <property type="match status" value="1"/>
</dbReference>
<feature type="domain" description="RelA/SpoT" evidence="1">
    <location>
        <begin position="57"/>
        <end position="171"/>
    </location>
</feature>
<keyword evidence="2" id="KW-0808">Transferase</keyword>
<accession>A0A543EAR1</accession>
<dbReference type="Pfam" id="PF04607">
    <property type="entry name" value="RelA_SpoT"/>
    <property type="match status" value="1"/>
</dbReference>
<dbReference type="AlphaFoldDB" id="A0A543EAR1"/>
<dbReference type="EMBL" id="VFPE01000008">
    <property type="protein sequence ID" value="TQM18672.1"/>
    <property type="molecule type" value="Genomic_DNA"/>
</dbReference>
<dbReference type="InterPro" id="IPR007685">
    <property type="entry name" value="RelA_SpoT"/>
</dbReference>
<dbReference type="Gene3D" id="3.30.460.10">
    <property type="entry name" value="Beta Polymerase, domain 2"/>
    <property type="match status" value="1"/>
</dbReference>
<dbReference type="GO" id="GO:0015969">
    <property type="term" value="P:guanosine tetraphosphate metabolic process"/>
    <property type="evidence" value="ECO:0007669"/>
    <property type="project" value="InterPro"/>
</dbReference>
<keyword evidence="3" id="KW-1185">Reference proteome</keyword>
<name>A0A543EAR1_9MICO</name>
<evidence type="ECO:0000313" key="2">
    <source>
        <dbReference type="EMBL" id="TQM18672.1"/>
    </source>
</evidence>
<dbReference type="CDD" id="cd05399">
    <property type="entry name" value="NT_Rel-Spo_like"/>
    <property type="match status" value="1"/>
</dbReference>
<gene>
    <name evidence="2" type="ORF">FB391_3805</name>
</gene>